<dbReference type="EMBL" id="CAJSLV010000002">
    <property type="protein sequence ID" value="CAG6391021.1"/>
    <property type="molecule type" value="Genomic_DNA"/>
</dbReference>
<comment type="caution">
    <text evidence="2">The sequence shown here is derived from an EMBL/GenBank/DDBJ whole genome shotgun (WGS) entry which is preliminary data.</text>
</comment>
<accession>A0A9W4DJU0</accession>
<dbReference type="AlphaFoldDB" id="A0A9W4DJU0"/>
<sequence length="146" mass="15289">MSLVQEYRRLAEACPALDLAVGAPGPGGGPGWIDGAALAGDPAVLHAWPADEAARIGGAGGRPVRDDVVASRALHGYLWSTCLLISGPWYLGRRVPLLRPQEHVPPPRPGRRRPAVPAAAAVGRRPAHRGRARPPGPRPAAVRLKA</sequence>
<reference evidence="2" key="1">
    <citation type="submission" date="2021-05" db="EMBL/GenBank/DDBJ databases">
        <authorList>
            <person name="Arsene-Ploetze F."/>
        </authorList>
    </citation>
    <scope>NUCLEOTIDE SEQUENCE</scope>
    <source>
        <strain evidence="2">DSM 42138</strain>
    </source>
</reference>
<evidence type="ECO:0000313" key="2">
    <source>
        <dbReference type="EMBL" id="CAG6391021.1"/>
    </source>
</evidence>
<name>A0A9W4DJU0_9ACTN</name>
<dbReference type="Proteomes" id="UP001152519">
    <property type="component" value="Unassembled WGS sequence"/>
</dbReference>
<proteinExistence type="predicted"/>
<dbReference type="RefSeq" id="WP_251484289.1">
    <property type="nucleotide sequence ID" value="NZ_CAJSLV010000002.1"/>
</dbReference>
<keyword evidence="3" id="KW-1185">Reference proteome</keyword>
<evidence type="ECO:0000313" key="3">
    <source>
        <dbReference type="Proteomes" id="UP001152519"/>
    </source>
</evidence>
<organism evidence="2 3">
    <name type="scientific">Actinacidiphila cocklensis</name>
    <dbReference type="NCBI Taxonomy" id="887465"/>
    <lineage>
        <taxon>Bacteria</taxon>
        <taxon>Bacillati</taxon>
        <taxon>Actinomycetota</taxon>
        <taxon>Actinomycetes</taxon>
        <taxon>Kitasatosporales</taxon>
        <taxon>Streptomycetaceae</taxon>
        <taxon>Actinacidiphila</taxon>
    </lineage>
</organism>
<protein>
    <submittedName>
        <fullName evidence="2">Uncharacterized protein</fullName>
    </submittedName>
</protein>
<gene>
    <name evidence="2" type="ORF">SCOCK_100087</name>
</gene>
<feature type="region of interest" description="Disordered" evidence="1">
    <location>
        <begin position="99"/>
        <end position="146"/>
    </location>
</feature>
<feature type="compositionally biased region" description="Low complexity" evidence="1">
    <location>
        <begin position="115"/>
        <end position="124"/>
    </location>
</feature>
<evidence type="ECO:0000256" key="1">
    <source>
        <dbReference type="SAM" id="MobiDB-lite"/>
    </source>
</evidence>